<dbReference type="AlphaFoldDB" id="A0A0C2MJ20"/>
<dbReference type="EMBL" id="JWZT01003310">
    <property type="protein sequence ID" value="KII67091.1"/>
    <property type="molecule type" value="Genomic_DNA"/>
</dbReference>
<gene>
    <name evidence="1" type="ORF">RF11_00997</name>
</gene>
<comment type="caution">
    <text evidence="1">The sequence shown here is derived from an EMBL/GenBank/DDBJ whole genome shotgun (WGS) entry which is preliminary data.</text>
</comment>
<keyword evidence="2" id="KW-1185">Reference proteome</keyword>
<dbReference type="Proteomes" id="UP000031668">
    <property type="component" value="Unassembled WGS sequence"/>
</dbReference>
<accession>A0A0C2MJ20</accession>
<reference evidence="1 2" key="1">
    <citation type="journal article" date="2014" name="Genome Biol. Evol.">
        <title>The genome of the myxosporean Thelohanellus kitauei shows adaptations to nutrient acquisition within its fish host.</title>
        <authorList>
            <person name="Yang Y."/>
            <person name="Xiong J."/>
            <person name="Zhou Z."/>
            <person name="Huo F."/>
            <person name="Miao W."/>
            <person name="Ran C."/>
            <person name="Liu Y."/>
            <person name="Zhang J."/>
            <person name="Feng J."/>
            <person name="Wang M."/>
            <person name="Wang M."/>
            <person name="Wang L."/>
            <person name="Yao B."/>
        </authorList>
    </citation>
    <scope>NUCLEOTIDE SEQUENCE [LARGE SCALE GENOMIC DNA]</scope>
    <source>
        <strain evidence="1">Wuqing</strain>
    </source>
</reference>
<sequence>MEAVNLFQKNENIEQGIQHCVQYAYKCQQHLSDTKYADQFYTLADELRNKHKLSHSCVIKHFEPSEYGRDSDKLSNELMKFEVKKRHEDCTIVSHISLCKNCIDAYNKLSNHYHYLRKLKYEEKIKEKIIYTLRHVIGESIKKLLLNDLNPIIHRDISEGYTEIMRERGLFEKPETIDEQMYAEVFEEQEYLNFKLEFSEIIEERMRETWEEHIRKILKEEMREIIKSQESGTEEGISGTMEEEIIESVTKEIWEEIKNVINEHMY</sequence>
<organism evidence="1 2">
    <name type="scientific">Thelohanellus kitauei</name>
    <name type="common">Myxosporean</name>
    <dbReference type="NCBI Taxonomy" id="669202"/>
    <lineage>
        <taxon>Eukaryota</taxon>
        <taxon>Metazoa</taxon>
        <taxon>Cnidaria</taxon>
        <taxon>Myxozoa</taxon>
        <taxon>Myxosporea</taxon>
        <taxon>Bivalvulida</taxon>
        <taxon>Platysporina</taxon>
        <taxon>Myxobolidae</taxon>
        <taxon>Thelohanellus</taxon>
    </lineage>
</organism>
<protein>
    <submittedName>
        <fullName evidence="1">Uncharacterized protein</fullName>
    </submittedName>
</protein>
<name>A0A0C2MJ20_THEKT</name>
<evidence type="ECO:0000313" key="2">
    <source>
        <dbReference type="Proteomes" id="UP000031668"/>
    </source>
</evidence>
<evidence type="ECO:0000313" key="1">
    <source>
        <dbReference type="EMBL" id="KII67091.1"/>
    </source>
</evidence>
<proteinExistence type="predicted"/>